<sequence length="490" mass="55493">MSKSTSTSTQPEVAPMVQNLESTTTLKKVENGNNGNGMVWTSNRSLPSPSHCGHFVQLLAIVHRIIPIQYKTSAGGNVIRTDIQVGDDTRPYFPVSVWQKHMGSMLTAGSIVLLQNVKVTQFGDIVEARTVQQSSIQCLVDTYEAIHSEGHFGLLGYVWYKHFDEDFSYWTCSKEKLRKVIAWVLRTGPILNKPATNHCKSLVIQIVAIDHRHLSYSGLIILYLYYHLVRIELHVQKNQKSANWKLPEEIQTKDCLSLLEVSNLNDSCNVSVFASIAEMFLPMTTTTSEHLCEFEEERMFIRSRLSSSSSCYKNLAEDLLCTGCELCGAPLNSEIGYNNALLLVLVIVMIICVVCVTKSVGIVMDDRCRIEQETSPPLYCDKSSNRLHVVSFIYRPFLLYIWDEWTCIPVVVKNKAAQVLFGNIKAESVYSTYKNQNQIINFYSLWLILLKALLKKNSSPFKFKLRIDITKTSENGRFEITSLSLPPNLH</sequence>
<dbReference type="InterPro" id="IPR012340">
    <property type="entry name" value="NA-bd_OB-fold"/>
</dbReference>
<keyword evidence="2" id="KW-0812">Transmembrane</keyword>
<evidence type="ECO:0000256" key="1">
    <source>
        <dbReference type="SAM" id="MobiDB-lite"/>
    </source>
</evidence>
<feature type="region of interest" description="Disordered" evidence="1">
    <location>
        <begin position="1"/>
        <end position="23"/>
    </location>
</feature>
<proteinExistence type="predicted"/>
<keyword evidence="2" id="KW-0472">Membrane</keyword>
<accession>A0AA38TNZ7</accession>
<dbReference type="AlphaFoldDB" id="A0AA38TNZ7"/>
<evidence type="ECO:0000313" key="4">
    <source>
        <dbReference type="Proteomes" id="UP001172457"/>
    </source>
</evidence>
<reference evidence="3" key="1">
    <citation type="submission" date="2023-03" db="EMBL/GenBank/DDBJ databases">
        <title>Chromosome-scale reference genome and RAD-based genetic map of yellow starthistle (Centaurea solstitialis) reveal putative structural variation and QTLs associated with invader traits.</title>
        <authorList>
            <person name="Reatini B."/>
            <person name="Cang F.A."/>
            <person name="Jiang Q."/>
            <person name="Mckibben M.T.W."/>
            <person name="Barker M.S."/>
            <person name="Rieseberg L.H."/>
            <person name="Dlugosch K.M."/>
        </authorList>
    </citation>
    <scope>NUCLEOTIDE SEQUENCE</scope>
    <source>
        <strain evidence="3">CAN-66</strain>
        <tissue evidence="3">Leaf</tissue>
    </source>
</reference>
<feature type="compositionally biased region" description="Polar residues" evidence="1">
    <location>
        <begin position="1"/>
        <end position="11"/>
    </location>
</feature>
<keyword evidence="4" id="KW-1185">Reference proteome</keyword>
<dbReference type="PANTHER" id="PTHR38542">
    <property type="entry name" value="OS04G0450500 PROTEIN"/>
    <property type="match status" value="1"/>
</dbReference>
<evidence type="ECO:0000313" key="3">
    <source>
        <dbReference type="EMBL" id="KAJ9560433.1"/>
    </source>
</evidence>
<dbReference type="Gene3D" id="2.40.50.140">
    <property type="entry name" value="Nucleic acid-binding proteins"/>
    <property type="match status" value="1"/>
</dbReference>
<keyword evidence="2" id="KW-1133">Transmembrane helix</keyword>
<dbReference type="Proteomes" id="UP001172457">
    <property type="component" value="Chromosome 2"/>
</dbReference>
<dbReference type="EMBL" id="JARYMX010000002">
    <property type="protein sequence ID" value="KAJ9560433.1"/>
    <property type="molecule type" value="Genomic_DNA"/>
</dbReference>
<comment type="caution">
    <text evidence="3">The sequence shown here is derived from an EMBL/GenBank/DDBJ whole genome shotgun (WGS) entry which is preliminary data.</text>
</comment>
<dbReference type="SUPFAM" id="SSF50249">
    <property type="entry name" value="Nucleic acid-binding proteins"/>
    <property type="match status" value="1"/>
</dbReference>
<protein>
    <submittedName>
        <fullName evidence="3">Uncharacterized protein</fullName>
    </submittedName>
</protein>
<gene>
    <name evidence="3" type="ORF">OSB04_005593</name>
</gene>
<organism evidence="3 4">
    <name type="scientific">Centaurea solstitialis</name>
    <name type="common">yellow star-thistle</name>
    <dbReference type="NCBI Taxonomy" id="347529"/>
    <lineage>
        <taxon>Eukaryota</taxon>
        <taxon>Viridiplantae</taxon>
        <taxon>Streptophyta</taxon>
        <taxon>Embryophyta</taxon>
        <taxon>Tracheophyta</taxon>
        <taxon>Spermatophyta</taxon>
        <taxon>Magnoliopsida</taxon>
        <taxon>eudicotyledons</taxon>
        <taxon>Gunneridae</taxon>
        <taxon>Pentapetalae</taxon>
        <taxon>asterids</taxon>
        <taxon>campanulids</taxon>
        <taxon>Asterales</taxon>
        <taxon>Asteraceae</taxon>
        <taxon>Carduoideae</taxon>
        <taxon>Cardueae</taxon>
        <taxon>Centaureinae</taxon>
        <taxon>Centaurea</taxon>
    </lineage>
</organism>
<evidence type="ECO:0000256" key="2">
    <source>
        <dbReference type="SAM" id="Phobius"/>
    </source>
</evidence>
<feature type="transmembrane region" description="Helical" evidence="2">
    <location>
        <begin position="340"/>
        <end position="364"/>
    </location>
</feature>
<name>A0AA38TNZ7_9ASTR</name>
<dbReference type="PANTHER" id="PTHR38542:SF2">
    <property type="entry name" value="REPLICATION FACTOR A C-TERMINAL DOMAIN-CONTAINING PROTEIN"/>
    <property type="match status" value="1"/>
</dbReference>